<keyword evidence="6" id="KW-1185">Reference proteome</keyword>
<dbReference type="RefSeq" id="WP_240574451.1">
    <property type="nucleotide sequence ID" value="NZ_CP136709.1"/>
</dbReference>
<reference evidence="5" key="1">
    <citation type="submission" date="2022-02" db="EMBL/GenBank/DDBJ databases">
        <title>Aestuariibaculum sp., a marine bacterium isolated from sediment in Guangxi.</title>
        <authorList>
            <person name="Ying J."/>
        </authorList>
    </citation>
    <scope>NUCLEOTIDE SEQUENCE</scope>
    <source>
        <strain evidence="5">L182</strain>
    </source>
</reference>
<evidence type="ECO:0000256" key="3">
    <source>
        <dbReference type="ARBA" id="ARBA00023163"/>
    </source>
</evidence>
<dbReference type="InterPro" id="IPR036390">
    <property type="entry name" value="WH_DNA-bd_sf"/>
</dbReference>
<evidence type="ECO:0000256" key="1">
    <source>
        <dbReference type="ARBA" id="ARBA00023015"/>
    </source>
</evidence>
<dbReference type="PROSITE" id="PS50949">
    <property type="entry name" value="HTH_GNTR"/>
    <property type="match status" value="1"/>
</dbReference>
<evidence type="ECO:0000259" key="4">
    <source>
        <dbReference type="PROSITE" id="PS50949"/>
    </source>
</evidence>
<comment type="caution">
    <text evidence="5">The sequence shown here is derived from an EMBL/GenBank/DDBJ whole genome shotgun (WGS) entry which is preliminary data.</text>
</comment>
<dbReference type="EMBL" id="JAKVQD010000005">
    <property type="protein sequence ID" value="MCH4553437.1"/>
    <property type="molecule type" value="Genomic_DNA"/>
</dbReference>
<dbReference type="InterPro" id="IPR036388">
    <property type="entry name" value="WH-like_DNA-bd_sf"/>
</dbReference>
<evidence type="ECO:0000313" key="6">
    <source>
        <dbReference type="Proteomes" id="UP001156141"/>
    </source>
</evidence>
<dbReference type="Gene3D" id="1.10.10.10">
    <property type="entry name" value="Winged helix-like DNA-binding domain superfamily/Winged helix DNA-binding domain"/>
    <property type="match status" value="1"/>
</dbReference>
<proteinExistence type="predicted"/>
<keyword evidence="2" id="KW-0238">DNA-binding</keyword>
<accession>A0ABS9RMU5</accession>
<dbReference type="InterPro" id="IPR000524">
    <property type="entry name" value="Tscrpt_reg_HTH_GntR"/>
</dbReference>
<evidence type="ECO:0000313" key="5">
    <source>
        <dbReference type="EMBL" id="MCH4553437.1"/>
    </source>
</evidence>
<dbReference type="Pfam" id="PF00392">
    <property type="entry name" value="GntR"/>
    <property type="match status" value="1"/>
</dbReference>
<dbReference type="PANTHER" id="PTHR38445">
    <property type="entry name" value="HTH-TYPE TRANSCRIPTIONAL REPRESSOR YTRA"/>
    <property type="match status" value="1"/>
</dbReference>
<dbReference type="CDD" id="cd07377">
    <property type="entry name" value="WHTH_GntR"/>
    <property type="match status" value="1"/>
</dbReference>
<dbReference type="PANTHER" id="PTHR38445:SF10">
    <property type="entry name" value="GNTR-FAMILY TRANSCRIPTIONAL REGULATOR"/>
    <property type="match status" value="1"/>
</dbReference>
<organism evidence="5 6">
    <name type="scientific">Aestuariibaculum lutulentum</name>
    <dbReference type="NCBI Taxonomy" id="2920935"/>
    <lineage>
        <taxon>Bacteria</taxon>
        <taxon>Pseudomonadati</taxon>
        <taxon>Bacteroidota</taxon>
        <taxon>Flavobacteriia</taxon>
        <taxon>Flavobacteriales</taxon>
        <taxon>Flavobacteriaceae</taxon>
    </lineage>
</organism>
<dbReference type="InterPro" id="IPR028082">
    <property type="entry name" value="Peripla_BP_I"/>
</dbReference>
<name>A0ABS9RMU5_9FLAO</name>
<evidence type="ECO:0000256" key="2">
    <source>
        <dbReference type="ARBA" id="ARBA00023125"/>
    </source>
</evidence>
<keyword evidence="1" id="KW-0805">Transcription regulation</keyword>
<dbReference type="SUPFAM" id="SSF53822">
    <property type="entry name" value="Periplasmic binding protein-like I"/>
    <property type="match status" value="1"/>
</dbReference>
<sequence>MNLLKDLNFNTENKTPLYLQIANCITDNIARGNIKNDTKLPSINVFSKQYNVSRDTVEKAYKVLKSKSIIVGKKGLGSFINTNELVSKASVLFLINKLSPYKLKVYDAFINRIGDDYHTDFEVYHCNESLFLSLIDKNLNKYDYYVIMPHFKILSPEEASIKSESTKLINSIPSNKIILLDNNDMNIDGDIIEIYQDFENDIYRSLKEGSNKIKKYNKINLIISKGETYPYLNKICNGFIKFCNEFSFDFKIINKVDESEIIEPGNLFITITDDHLVSLLDCISANKELNLGENVGVISYNETPFKRLLNIAVISTNFVKMGESAANMILNNKKGRRKNPFVFIDRSSV</sequence>
<dbReference type="SUPFAM" id="SSF46785">
    <property type="entry name" value="Winged helix' DNA-binding domain"/>
    <property type="match status" value="1"/>
</dbReference>
<keyword evidence="3" id="KW-0804">Transcription</keyword>
<dbReference type="SMART" id="SM00345">
    <property type="entry name" value="HTH_GNTR"/>
    <property type="match status" value="1"/>
</dbReference>
<protein>
    <submittedName>
        <fullName evidence="5">GntR family transcriptional regulator</fullName>
    </submittedName>
</protein>
<feature type="domain" description="HTH gntR-type" evidence="4">
    <location>
        <begin position="15"/>
        <end position="83"/>
    </location>
</feature>
<dbReference type="Proteomes" id="UP001156141">
    <property type="component" value="Unassembled WGS sequence"/>
</dbReference>
<gene>
    <name evidence="5" type="ORF">MKW35_12475</name>
</gene>